<dbReference type="RefSeq" id="WP_165767105.1">
    <property type="nucleotide sequence ID" value="NZ_CBCSCN010000012.1"/>
</dbReference>
<organism evidence="2 3">
    <name type="scientific">Parendozoicomonas haliclonae</name>
    <dbReference type="NCBI Taxonomy" id="1960125"/>
    <lineage>
        <taxon>Bacteria</taxon>
        <taxon>Pseudomonadati</taxon>
        <taxon>Pseudomonadota</taxon>
        <taxon>Gammaproteobacteria</taxon>
        <taxon>Oceanospirillales</taxon>
        <taxon>Endozoicomonadaceae</taxon>
        <taxon>Parendozoicomonas</taxon>
    </lineage>
</organism>
<proteinExistence type="predicted"/>
<sequence>MKDSNPFDEKGPVTSGDFNSQEAMQASEEMRLDSCFEACNDPEFSPKDTD</sequence>
<reference evidence="2 3" key="1">
    <citation type="submission" date="2017-03" db="EMBL/GenBank/DDBJ databases">
        <authorList>
            <person name="Afonso C.L."/>
            <person name="Miller P.J."/>
            <person name="Scott M.A."/>
            <person name="Spackman E."/>
            <person name="Goraichik I."/>
            <person name="Dimitrov K.M."/>
            <person name="Suarez D.L."/>
            <person name="Swayne D.E."/>
        </authorList>
    </citation>
    <scope>NUCLEOTIDE SEQUENCE [LARGE SCALE GENOMIC DNA]</scope>
    <source>
        <strain evidence="2">SB41UT1</strain>
    </source>
</reference>
<feature type="compositionally biased region" description="Basic and acidic residues" evidence="1">
    <location>
        <begin position="1"/>
        <end position="11"/>
    </location>
</feature>
<gene>
    <name evidence="2" type="ORF">EHSB41UT_00108</name>
</gene>
<dbReference type="AlphaFoldDB" id="A0A1X7AE38"/>
<accession>A0A1X7AE38</accession>
<evidence type="ECO:0000256" key="1">
    <source>
        <dbReference type="SAM" id="MobiDB-lite"/>
    </source>
</evidence>
<dbReference type="EMBL" id="FWPT01000001">
    <property type="protein sequence ID" value="SMA32131.1"/>
    <property type="molecule type" value="Genomic_DNA"/>
</dbReference>
<evidence type="ECO:0000313" key="3">
    <source>
        <dbReference type="Proteomes" id="UP000196573"/>
    </source>
</evidence>
<evidence type="ECO:0000313" key="2">
    <source>
        <dbReference type="EMBL" id="SMA32131.1"/>
    </source>
</evidence>
<name>A0A1X7AE38_9GAMM</name>
<feature type="region of interest" description="Disordered" evidence="1">
    <location>
        <begin position="1"/>
        <end position="30"/>
    </location>
</feature>
<dbReference type="Proteomes" id="UP000196573">
    <property type="component" value="Unassembled WGS sequence"/>
</dbReference>
<keyword evidence="3" id="KW-1185">Reference proteome</keyword>
<protein>
    <submittedName>
        <fullName evidence="2">Uncharacterized protein</fullName>
    </submittedName>
</protein>